<dbReference type="PROSITE" id="PS51208">
    <property type="entry name" value="AUTOTRANSPORTER"/>
    <property type="match status" value="1"/>
</dbReference>
<dbReference type="InterPro" id="IPR005546">
    <property type="entry name" value="Autotransporte_beta"/>
</dbReference>
<feature type="domain" description="Autotransporter" evidence="1">
    <location>
        <begin position="1188"/>
        <end position="1448"/>
    </location>
</feature>
<gene>
    <name evidence="2" type="ORF">CVIC8964_0895</name>
</gene>
<name>A0A1X9T1K0_9BACT</name>
<evidence type="ECO:0000259" key="1">
    <source>
        <dbReference type="PROSITE" id="PS51208"/>
    </source>
</evidence>
<dbReference type="SUPFAM" id="SSF103515">
    <property type="entry name" value="Autotransporter"/>
    <property type="match status" value="1"/>
</dbReference>
<accession>A0A1X9T1K0</accession>
<evidence type="ECO:0000313" key="3">
    <source>
        <dbReference type="Proteomes" id="UP000194265"/>
    </source>
</evidence>
<proteinExistence type="predicted"/>
<dbReference type="SMART" id="SM00869">
    <property type="entry name" value="Autotransporter"/>
    <property type="match status" value="1"/>
</dbReference>
<dbReference type="EMBL" id="CP018791">
    <property type="protein sequence ID" value="ARR02306.1"/>
    <property type="molecule type" value="Genomic_DNA"/>
</dbReference>
<dbReference type="Proteomes" id="UP000194265">
    <property type="component" value="Chromosome"/>
</dbReference>
<sequence>MQGSQGNPLEISTQTQVIAIKTNGETNINAQHTQITANRSTGILVGSAQVNNNIDLDSTTITAEVGIVNTGELIRLDIDSTSKVDAVAYNDYLNGQAIVNGQTQLNGVSYETTGTANRIGTLNNEGTIEGDRYGVVNSGVDKQSRLDNLINANTGTIKVTNADGAAIYNGDDYNNNGSGLDYIRKITNKGKIEGTAQGIANLGQIDEIDNDSGITGNKAIYMSGTQSILKTLDNDGQIVGTTVAIENDGTITTITNKGSIQGATTAIDNDGSIATLYLQRGSRLISNNTGSLVDNDGTITTLENNTDLNGANIIIDNAKDIGTIANFHNINGTNNAINHTAGTITTLDNKAAGTISGNQAINIANGATIDTLTNSGTIVSRNGAAIGNDGTINNLNLQATSQLRGSNNVMIDNRNTINNLTNNSNLNGDKAIINRNTIGTLTNNRTINGTDNAIEIAANATINTLTNAANAIITGANQAIEIIASATIGTLTNSGKIESTNNAAIDNDGSITTLELEQDSELISNVAHSLIDNDGSITTLRNRANLNSNNIAIDNARDIGTIENHNIISGTNNAINHAAGTITTLDNKDGATILGDEAINIANGATIDTLTNSGTIESRNGAAIDNEGTITNLNLESTSRLVGANNIMIDNKNTITNLTNNSDLSGATAIQNSKDITTLTNNKTISGVNNAINHTAGTIATLDNKANATISSDNQAINIANGATITDLNNEAGATILGNQAIAIANGALIATLNNSGTIESKNGAVIDNKGTIENLNLKTNSKLVGTDVMIDNKNTITNLTNETDLSGTTAIKNSSTIDNIINHLTISGTDKAIDHTAGTITTLENKAGAKISGVNQTIAIAKGATIENFTNAGDIEGAISIYNNGTIGTLDNSGNISGDIYNTSPNTLKLLKNSGSMGNIYNTATGVMGTDNGDNALENKNGTASIKSINNAGIIKAKMYAIKNDSGSINDIVNKGKIIFKDQKGAQIYNDGTATAAISKWNIKLNQDAKDYNDLTKIDTTNGNEKIVDERIFVGGSKLDGIKFGKEAIVLTLGPDGGLGEYDLGALVVKQNNGGTDWISAAAEVTGVSDDDQYTEQLGITCANLRFDDTGLLVAKCSNNRIDISADLDKSIAADLPSVWVNNYIMSSTIRNSIISDIMMSSIGLLQGDDSGRSDQEEKKEGWHIFAIPYANYSWQSVYGGKAHTYTYGIMSGWAKNLNEYGVIGGFVGYENSDTDMPRRSEIDSNTRYIGGSYYNEFPINSIAHPYVKAIASYTNSNPNIYTKTDSADTYLNTVSAGVSAGLNIYLGKDVIIPEVGVDYNYFKMGSYTLGSERYGRSSLKLPIVNGSLGWQRDYGNNFYTMLKGGVKHLLEDTHETPIKYSHKYNDKYIEKYSGDVKSDMPTTIGTVQASLGYNFNSNTNLTLNYQGGFAKDTRSHTGTAKIEYRF</sequence>
<dbReference type="OrthoDB" id="5365913at2"/>
<dbReference type="Gene3D" id="2.40.128.130">
    <property type="entry name" value="Autotransporter beta-domain"/>
    <property type="match status" value="1"/>
</dbReference>
<dbReference type="InterPro" id="IPR036709">
    <property type="entry name" value="Autotransporte_beta_dom_sf"/>
</dbReference>
<dbReference type="RefSeq" id="WP_086333722.1">
    <property type="nucleotide sequence ID" value="NZ_CP018791.1"/>
</dbReference>
<organism evidence="2 3">
    <name type="scientific">Campylobacter vicugnae</name>
    <dbReference type="NCBI Taxonomy" id="1660076"/>
    <lineage>
        <taxon>Bacteria</taxon>
        <taxon>Pseudomonadati</taxon>
        <taxon>Campylobacterota</taxon>
        <taxon>Epsilonproteobacteria</taxon>
        <taxon>Campylobacterales</taxon>
        <taxon>Campylobacteraceae</taxon>
        <taxon>Campylobacter</taxon>
    </lineage>
</organism>
<evidence type="ECO:0000313" key="2">
    <source>
        <dbReference type="EMBL" id="ARR02306.1"/>
    </source>
</evidence>
<reference evidence="2 3" key="1">
    <citation type="journal article" date="2017" name="Genome Biol. Evol.">
        <title>Comparative Genomic Analysis Identifies a Campylobacter Clade Deficient in Selenium Metabolism.</title>
        <authorList>
            <person name="Miller W.G."/>
            <person name="Yee E."/>
            <person name="Lopes B.S."/>
            <person name="Chapman M.H."/>
            <person name="Huynh S."/>
            <person name="Bono J.L."/>
            <person name="Parker C.T."/>
            <person name="Strachan N.J.C."/>
            <person name="Forbes K.J."/>
        </authorList>
    </citation>
    <scope>NUCLEOTIDE SEQUENCE [LARGE SCALE GENOMIC DNA]</scope>
    <source>
        <strain evidence="2 3">RM8964</strain>
    </source>
</reference>
<protein>
    <submittedName>
        <fullName evidence="2">Autotransporter domain protein</fullName>
    </submittedName>
</protein>